<reference evidence="3" key="1">
    <citation type="submission" date="2023-10" db="EMBL/GenBank/DDBJ databases">
        <authorList>
            <person name="Chen Y."/>
            <person name="Shah S."/>
            <person name="Dougan E. K."/>
            <person name="Thang M."/>
            <person name="Chan C."/>
        </authorList>
    </citation>
    <scope>NUCLEOTIDE SEQUENCE [LARGE SCALE GENOMIC DNA]</scope>
</reference>
<name>A0ABN9UXI6_9DINO</name>
<feature type="domain" description="PLD phosphodiesterase" evidence="2">
    <location>
        <begin position="176"/>
        <end position="203"/>
    </location>
</feature>
<dbReference type="EMBL" id="CAUYUJ010016388">
    <property type="protein sequence ID" value="CAK0864657.1"/>
    <property type="molecule type" value="Genomic_DNA"/>
</dbReference>
<dbReference type="PANTHER" id="PTHR10185">
    <property type="entry name" value="PHOSPHOLIPASE D - RELATED"/>
    <property type="match status" value="1"/>
</dbReference>
<evidence type="ECO:0000256" key="1">
    <source>
        <dbReference type="SAM" id="MobiDB-lite"/>
    </source>
</evidence>
<feature type="non-terminal residue" evidence="3">
    <location>
        <position position="1"/>
    </location>
</feature>
<proteinExistence type="predicted"/>
<dbReference type="SUPFAM" id="SSF56024">
    <property type="entry name" value="Phospholipase D/nuclease"/>
    <property type="match status" value="1"/>
</dbReference>
<dbReference type="Gene3D" id="3.30.870.10">
    <property type="entry name" value="Endonuclease Chain A"/>
    <property type="match status" value="1"/>
</dbReference>
<accession>A0ABN9UXI6</accession>
<comment type="caution">
    <text evidence="3">The sequence shown here is derived from an EMBL/GenBank/DDBJ whole genome shotgun (WGS) entry which is preliminary data.</text>
</comment>
<dbReference type="InterPro" id="IPR050874">
    <property type="entry name" value="Diverse_PLD-related"/>
</dbReference>
<gene>
    <name evidence="3" type="ORF">PCOR1329_LOCUS52476</name>
</gene>
<sequence>PSLPPSLPPMAGWATAPPPRRGSAARGRALLSLVAVVAAVAPASEPGAVVDGTAYIVETIPLDTSTELVEGGRHTWEVLLQFIREAREKIDFTPPSAMYWRLLHRKEKKNASWAYDRGAEVHAALRSAAGRGVKLRALCGAGLDDHSEDHREIEDLQGEYPDFISFQIYDPRTWYGGGIQHMKFWIFDDTRGMITSANMDWKSLSQVPGVKKVFGSARE</sequence>
<dbReference type="PROSITE" id="PS50035">
    <property type="entry name" value="PLD"/>
    <property type="match status" value="1"/>
</dbReference>
<dbReference type="InterPro" id="IPR025202">
    <property type="entry name" value="PLD-like_dom"/>
</dbReference>
<dbReference type="Proteomes" id="UP001189429">
    <property type="component" value="Unassembled WGS sequence"/>
</dbReference>
<keyword evidence="4" id="KW-1185">Reference proteome</keyword>
<dbReference type="PANTHER" id="PTHR10185:SF17">
    <property type="entry name" value="GM01519P-RELATED"/>
    <property type="match status" value="1"/>
</dbReference>
<organism evidence="3 4">
    <name type="scientific">Prorocentrum cordatum</name>
    <dbReference type="NCBI Taxonomy" id="2364126"/>
    <lineage>
        <taxon>Eukaryota</taxon>
        <taxon>Sar</taxon>
        <taxon>Alveolata</taxon>
        <taxon>Dinophyceae</taxon>
        <taxon>Prorocentrales</taxon>
        <taxon>Prorocentraceae</taxon>
        <taxon>Prorocentrum</taxon>
    </lineage>
</organism>
<evidence type="ECO:0000313" key="4">
    <source>
        <dbReference type="Proteomes" id="UP001189429"/>
    </source>
</evidence>
<feature type="region of interest" description="Disordered" evidence="1">
    <location>
        <begin position="1"/>
        <end position="20"/>
    </location>
</feature>
<protein>
    <recommendedName>
        <fullName evidence="2">PLD phosphodiesterase domain-containing protein</fullName>
    </recommendedName>
</protein>
<dbReference type="SMART" id="SM00155">
    <property type="entry name" value="PLDc"/>
    <property type="match status" value="1"/>
</dbReference>
<dbReference type="Pfam" id="PF13091">
    <property type="entry name" value="PLDc_2"/>
    <property type="match status" value="1"/>
</dbReference>
<evidence type="ECO:0000259" key="2">
    <source>
        <dbReference type="PROSITE" id="PS50035"/>
    </source>
</evidence>
<dbReference type="InterPro" id="IPR001736">
    <property type="entry name" value="PLipase_D/transphosphatidylase"/>
</dbReference>
<evidence type="ECO:0000313" key="3">
    <source>
        <dbReference type="EMBL" id="CAK0864657.1"/>
    </source>
</evidence>